<feature type="chain" id="PRO_5004722685" evidence="1">
    <location>
        <begin position="26"/>
        <end position="79"/>
    </location>
</feature>
<dbReference type="EMBL" id="KI517683">
    <property type="protein sequence ID" value="ESQ34207.1"/>
    <property type="molecule type" value="Genomic_DNA"/>
</dbReference>
<proteinExistence type="predicted"/>
<protein>
    <submittedName>
        <fullName evidence="2">Uncharacterized protein</fullName>
    </submittedName>
</protein>
<evidence type="ECO:0000313" key="3">
    <source>
        <dbReference type="Proteomes" id="UP000030689"/>
    </source>
</evidence>
<reference evidence="2 3" key="1">
    <citation type="journal article" date="2013" name="Front. Plant Sci.">
        <title>The Reference Genome of the Halophytic Plant Eutrema salsugineum.</title>
        <authorList>
            <person name="Yang R."/>
            <person name="Jarvis D.E."/>
            <person name="Chen H."/>
            <person name="Beilstein M.A."/>
            <person name="Grimwood J."/>
            <person name="Jenkins J."/>
            <person name="Shu S."/>
            <person name="Prochnik S."/>
            <person name="Xin M."/>
            <person name="Ma C."/>
            <person name="Schmutz J."/>
            <person name="Wing R.A."/>
            <person name="Mitchell-Olds T."/>
            <person name="Schumaker K.S."/>
            <person name="Wang X."/>
        </authorList>
    </citation>
    <scope>NUCLEOTIDE SEQUENCE [LARGE SCALE GENOMIC DNA]</scope>
</reference>
<dbReference type="OMA" id="SFNIMHA"/>
<keyword evidence="3" id="KW-1185">Reference proteome</keyword>
<organism evidence="2 3">
    <name type="scientific">Eutrema salsugineum</name>
    <name type="common">Saltwater cress</name>
    <name type="synonym">Sisymbrium salsugineum</name>
    <dbReference type="NCBI Taxonomy" id="72664"/>
    <lineage>
        <taxon>Eukaryota</taxon>
        <taxon>Viridiplantae</taxon>
        <taxon>Streptophyta</taxon>
        <taxon>Embryophyta</taxon>
        <taxon>Tracheophyta</taxon>
        <taxon>Spermatophyta</taxon>
        <taxon>Magnoliopsida</taxon>
        <taxon>eudicotyledons</taxon>
        <taxon>Gunneridae</taxon>
        <taxon>Pentapetalae</taxon>
        <taxon>rosids</taxon>
        <taxon>malvids</taxon>
        <taxon>Brassicales</taxon>
        <taxon>Brassicaceae</taxon>
        <taxon>Eutremeae</taxon>
        <taxon>Eutrema</taxon>
    </lineage>
</organism>
<accession>V4KVY7</accession>
<keyword evidence="1" id="KW-0732">Signal</keyword>
<name>V4KVY7_EUTSA</name>
<dbReference type="AlphaFoldDB" id="V4KVY7"/>
<dbReference type="Proteomes" id="UP000030689">
    <property type="component" value="Unassembled WGS sequence"/>
</dbReference>
<sequence>MGKLNAYLISILLIMASLYPPPSHRLLIDGLSIDQVAIFGIARCDLNGDLSAPPISNGTVVLTCGGSTANLAETVTNLG</sequence>
<evidence type="ECO:0000256" key="1">
    <source>
        <dbReference type="SAM" id="SignalP"/>
    </source>
</evidence>
<feature type="signal peptide" evidence="1">
    <location>
        <begin position="1"/>
        <end position="25"/>
    </location>
</feature>
<gene>
    <name evidence="2" type="ORF">EUTSA_v10009714mg</name>
</gene>
<dbReference type="KEGG" id="eus:EUTSA_v10009714mg"/>
<dbReference type="Gramene" id="ESQ34207">
    <property type="protein sequence ID" value="ESQ34207"/>
    <property type="gene ID" value="EUTSA_v10009714mg"/>
</dbReference>
<feature type="non-terminal residue" evidence="2">
    <location>
        <position position="79"/>
    </location>
</feature>
<evidence type="ECO:0000313" key="2">
    <source>
        <dbReference type="EMBL" id="ESQ34207.1"/>
    </source>
</evidence>